<protein>
    <submittedName>
        <fullName evidence="3">Uncharacterized protein</fullName>
    </submittedName>
</protein>
<dbReference type="EMBL" id="MIKG01000023">
    <property type="protein sequence ID" value="RAO73170.1"/>
    <property type="molecule type" value="Genomic_DNA"/>
</dbReference>
<gene>
    <name evidence="3" type="ORF">BHQ10_009182</name>
</gene>
<dbReference type="GO" id="GO:0006508">
    <property type="term" value="P:proteolysis"/>
    <property type="evidence" value="ECO:0007669"/>
    <property type="project" value="InterPro"/>
</dbReference>
<dbReference type="GO" id="GO:0070007">
    <property type="term" value="F:glutamic-type endopeptidase activity"/>
    <property type="evidence" value="ECO:0007669"/>
    <property type="project" value="InterPro"/>
</dbReference>
<organism evidence="3 4">
    <name type="scientific">Talaromyces amestolkiae</name>
    <dbReference type="NCBI Taxonomy" id="1196081"/>
    <lineage>
        <taxon>Eukaryota</taxon>
        <taxon>Fungi</taxon>
        <taxon>Dikarya</taxon>
        <taxon>Ascomycota</taxon>
        <taxon>Pezizomycotina</taxon>
        <taxon>Eurotiomycetes</taxon>
        <taxon>Eurotiomycetidae</taxon>
        <taxon>Eurotiales</taxon>
        <taxon>Trichocomaceae</taxon>
        <taxon>Talaromyces</taxon>
        <taxon>Talaromyces sect. Talaromyces</taxon>
    </lineage>
</organism>
<dbReference type="InterPro" id="IPR000250">
    <property type="entry name" value="Peptidase_G1"/>
</dbReference>
<evidence type="ECO:0000256" key="1">
    <source>
        <dbReference type="SAM" id="MobiDB-lite"/>
    </source>
</evidence>
<feature type="chain" id="PRO_5016875279" evidence="2">
    <location>
        <begin position="17"/>
        <end position="147"/>
    </location>
</feature>
<keyword evidence="2" id="KW-0732">Signal</keyword>
<dbReference type="OrthoDB" id="2862635at2759"/>
<dbReference type="InterPro" id="IPR013320">
    <property type="entry name" value="ConA-like_dom_sf"/>
</dbReference>
<sequence>MKRFAIFFLASGLARAVTHYTSENGVNYEIKMTQHGSELPIELGTRPDLSTSGSVKIGSPGKNRRSNVQSSSSNWCGMSNVNPPSGHWTNVESVWNVPQISLRSGQTNANQPSIAQWVGIDGDGCGTGLIQGGTVSEVRSLFVKELL</sequence>
<feature type="region of interest" description="Disordered" evidence="1">
    <location>
        <begin position="41"/>
        <end position="75"/>
    </location>
</feature>
<accession>A0A364LBG6</accession>
<evidence type="ECO:0000256" key="2">
    <source>
        <dbReference type="SAM" id="SignalP"/>
    </source>
</evidence>
<dbReference type="Proteomes" id="UP000249363">
    <property type="component" value="Unassembled WGS sequence"/>
</dbReference>
<feature type="signal peptide" evidence="2">
    <location>
        <begin position="1"/>
        <end position="16"/>
    </location>
</feature>
<name>A0A364LBG6_TALAM</name>
<dbReference type="AlphaFoldDB" id="A0A364LBG6"/>
<dbReference type="Gene3D" id="2.60.120.700">
    <property type="entry name" value="Peptidase G1"/>
    <property type="match status" value="1"/>
</dbReference>
<dbReference type="PANTHER" id="PTHR37536">
    <property type="entry name" value="PUTATIVE (AFU_ORTHOLOGUE AFUA_3G02970)-RELATED"/>
    <property type="match status" value="1"/>
</dbReference>
<reference evidence="3 4" key="1">
    <citation type="journal article" date="2017" name="Biotechnol. Biofuels">
        <title>Differential beta-glucosidase expression as a function of carbon source availability in Talaromyces amestolkiae: a genomic and proteomic approach.</title>
        <authorList>
            <person name="de Eugenio L.I."/>
            <person name="Mendez-Liter J.A."/>
            <person name="Nieto-Dominguez M."/>
            <person name="Alonso L."/>
            <person name="Gil-Munoz J."/>
            <person name="Barriuso J."/>
            <person name="Prieto A."/>
            <person name="Martinez M.J."/>
        </authorList>
    </citation>
    <scope>NUCLEOTIDE SEQUENCE [LARGE SCALE GENOMIC DNA]</scope>
    <source>
        <strain evidence="3 4">CIB</strain>
    </source>
</reference>
<dbReference type="Pfam" id="PF01828">
    <property type="entry name" value="Peptidase_A4"/>
    <property type="match status" value="1"/>
</dbReference>
<dbReference type="PANTHER" id="PTHR37536:SF1">
    <property type="entry name" value="ASPERGILLOPEPSIN, PUTAITVE (AFU_ORTHOLOGUE AFUA_7G01200)"/>
    <property type="match status" value="1"/>
</dbReference>
<dbReference type="RefSeq" id="XP_040737684.1">
    <property type="nucleotide sequence ID" value="XM_040882070.1"/>
</dbReference>
<comment type="caution">
    <text evidence="3">The sequence shown here is derived from an EMBL/GenBank/DDBJ whole genome shotgun (WGS) entry which is preliminary data.</text>
</comment>
<dbReference type="GeneID" id="63798396"/>
<dbReference type="SUPFAM" id="SSF49899">
    <property type="entry name" value="Concanavalin A-like lectins/glucanases"/>
    <property type="match status" value="1"/>
</dbReference>
<evidence type="ECO:0000313" key="3">
    <source>
        <dbReference type="EMBL" id="RAO73170.1"/>
    </source>
</evidence>
<dbReference type="InterPro" id="IPR038656">
    <property type="entry name" value="Peptidase_G1_sf"/>
</dbReference>
<proteinExistence type="predicted"/>
<evidence type="ECO:0000313" key="4">
    <source>
        <dbReference type="Proteomes" id="UP000249363"/>
    </source>
</evidence>
<keyword evidence="4" id="KW-1185">Reference proteome</keyword>